<reference evidence="2 3" key="1">
    <citation type="submission" date="2019-12" db="EMBL/GenBank/DDBJ databases">
        <title>Novel species isolated from a subtropical stream in China.</title>
        <authorList>
            <person name="Lu H."/>
        </authorList>
    </citation>
    <scope>NUCLEOTIDE SEQUENCE [LARGE SCALE GENOMIC DNA]</scope>
    <source>
        <strain evidence="2 3">DS3</strain>
    </source>
</reference>
<evidence type="ECO:0000313" key="3">
    <source>
        <dbReference type="Proteomes" id="UP000448575"/>
    </source>
</evidence>
<comment type="caution">
    <text evidence="2">The sequence shown here is derived from an EMBL/GenBank/DDBJ whole genome shotgun (WGS) entry which is preliminary data.</text>
</comment>
<evidence type="ECO:0000313" key="2">
    <source>
        <dbReference type="EMBL" id="MYN05564.1"/>
    </source>
</evidence>
<organism evidence="2 3">
    <name type="scientific">Pseudoduganella guangdongensis</name>
    <dbReference type="NCBI Taxonomy" id="2692179"/>
    <lineage>
        <taxon>Bacteria</taxon>
        <taxon>Pseudomonadati</taxon>
        <taxon>Pseudomonadota</taxon>
        <taxon>Betaproteobacteria</taxon>
        <taxon>Burkholderiales</taxon>
        <taxon>Oxalobacteraceae</taxon>
        <taxon>Telluria group</taxon>
        <taxon>Pseudoduganella</taxon>
    </lineage>
</organism>
<dbReference type="Proteomes" id="UP000448575">
    <property type="component" value="Unassembled WGS sequence"/>
</dbReference>
<sequence>MIELEEMRQLFCRAYSGLRARVVATAENWIGDGGEFLPFPWMEELRSLVEDRLESGDYEQADALFLVVEKLLATGDEEVQTVVATGFLEGLQHQRRIAPELWRPLLGPLAHSHCTAMDNFHGITR</sequence>
<dbReference type="EMBL" id="WWCJ01000032">
    <property type="protein sequence ID" value="MYN05564.1"/>
    <property type="molecule type" value="Genomic_DNA"/>
</dbReference>
<feature type="domain" description="DUF7674" evidence="1">
    <location>
        <begin position="26"/>
        <end position="106"/>
    </location>
</feature>
<dbReference type="Pfam" id="PF24722">
    <property type="entry name" value="DUF7674"/>
    <property type="match status" value="1"/>
</dbReference>
<proteinExistence type="predicted"/>
<name>A0A6N9HQ00_9BURK</name>
<keyword evidence="3" id="KW-1185">Reference proteome</keyword>
<dbReference type="RefSeq" id="WP_161028506.1">
    <property type="nucleotide sequence ID" value="NZ_WWCJ01000032.1"/>
</dbReference>
<gene>
    <name evidence="2" type="ORF">GTP41_26075</name>
</gene>
<accession>A0A6N9HQ00</accession>
<protein>
    <recommendedName>
        <fullName evidence="1">DUF7674 domain-containing protein</fullName>
    </recommendedName>
</protein>
<dbReference type="AlphaFoldDB" id="A0A6N9HQ00"/>
<evidence type="ECO:0000259" key="1">
    <source>
        <dbReference type="Pfam" id="PF24722"/>
    </source>
</evidence>
<dbReference type="InterPro" id="IPR056091">
    <property type="entry name" value="DUF7674"/>
</dbReference>